<sequence>MYPSEPFNSGIDIARGAVPTSRVTRLQYTKMWSSLIAINPSLYEYLQNFEAVNKTNALDNGQLTGYNPVDHARIAFTTPGRKKRLRLLLNVPPVTD</sequence>
<evidence type="ECO:0000313" key="2">
    <source>
        <dbReference type="Proteomes" id="UP001168821"/>
    </source>
</evidence>
<proteinExistence type="predicted"/>
<evidence type="ECO:0000313" key="1">
    <source>
        <dbReference type="EMBL" id="KAJ3642423.1"/>
    </source>
</evidence>
<reference evidence="1" key="1">
    <citation type="journal article" date="2023" name="G3 (Bethesda)">
        <title>Whole genome assemblies of Zophobas morio and Tenebrio molitor.</title>
        <authorList>
            <person name="Kaur S."/>
            <person name="Stinson S.A."/>
            <person name="diCenzo G.C."/>
        </authorList>
    </citation>
    <scope>NUCLEOTIDE SEQUENCE</scope>
    <source>
        <strain evidence="1">QUZm001</strain>
    </source>
</reference>
<gene>
    <name evidence="1" type="ORF">Zmor_025214</name>
</gene>
<dbReference type="Proteomes" id="UP001168821">
    <property type="component" value="Unassembled WGS sequence"/>
</dbReference>
<comment type="caution">
    <text evidence="1">The sequence shown here is derived from an EMBL/GenBank/DDBJ whole genome shotgun (WGS) entry which is preliminary data.</text>
</comment>
<organism evidence="1 2">
    <name type="scientific">Zophobas morio</name>
    <dbReference type="NCBI Taxonomy" id="2755281"/>
    <lineage>
        <taxon>Eukaryota</taxon>
        <taxon>Metazoa</taxon>
        <taxon>Ecdysozoa</taxon>
        <taxon>Arthropoda</taxon>
        <taxon>Hexapoda</taxon>
        <taxon>Insecta</taxon>
        <taxon>Pterygota</taxon>
        <taxon>Neoptera</taxon>
        <taxon>Endopterygota</taxon>
        <taxon>Coleoptera</taxon>
        <taxon>Polyphaga</taxon>
        <taxon>Cucujiformia</taxon>
        <taxon>Tenebrionidae</taxon>
        <taxon>Zophobas</taxon>
    </lineage>
</organism>
<dbReference type="AlphaFoldDB" id="A0AA38HR40"/>
<dbReference type="EMBL" id="JALNTZ010000008">
    <property type="protein sequence ID" value="KAJ3642423.1"/>
    <property type="molecule type" value="Genomic_DNA"/>
</dbReference>
<protein>
    <submittedName>
        <fullName evidence="1">Uncharacterized protein</fullName>
    </submittedName>
</protein>
<keyword evidence="2" id="KW-1185">Reference proteome</keyword>
<name>A0AA38HR40_9CUCU</name>
<accession>A0AA38HR40</accession>